<comment type="pathway">
    <text evidence="2">Protein modification; protein glycosylation.</text>
</comment>
<evidence type="ECO:0000313" key="8">
    <source>
        <dbReference type="Proteomes" id="UP000005204"/>
    </source>
</evidence>
<dbReference type="InterPro" id="IPR050749">
    <property type="entry name" value="Glycosyl_Hydrolase_47"/>
</dbReference>
<dbReference type="InterPro" id="IPR012341">
    <property type="entry name" value="6hp_glycosidase-like_sf"/>
</dbReference>
<dbReference type="PRINTS" id="PR00747">
    <property type="entry name" value="GLYHDRLASE47"/>
</dbReference>
<dbReference type="SUPFAM" id="SSF48225">
    <property type="entry name" value="Seven-hairpin glycosidases"/>
    <property type="match status" value="1"/>
</dbReference>
<keyword evidence="4 6" id="KW-0378">Hydrolase</keyword>
<dbReference type="InterPro" id="IPR036026">
    <property type="entry name" value="Seven-hairpin_glycosidases"/>
</dbReference>
<keyword evidence="6" id="KW-0326">Glycosidase</keyword>
<evidence type="ECO:0000256" key="3">
    <source>
        <dbReference type="ARBA" id="ARBA00007658"/>
    </source>
</evidence>
<comment type="cofactor">
    <cofactor evidence="1">
        <name>Ca(2+)</name>
        <dbReference type="ChEBI" id="CHEBI:29108"/>
    </cofactor>
</comment>
<evidence type="ECO:0000256" key="5">
    <source>
        <dbReference type="ARBA" id="ARBA00023157"/>
    </source>
</evidence>
<name>A0A8R2HSC6_BOMMO</name>
<dbReference type="PANTHER" id="PTHR11742:SF6">
    <property type="entry name" value="MANNOSYL-OLIGOSACCHARIDE ALPHA-1,2-MANNOSIDASE IA-RELATED"/>
    <property type="match status" value="1"/>
</dbReference>
<dbReference type="PANTHER" id="PTHR11742">
    <property type="entry name" value="MANNOSYL-OLIGOSACCHARIDE ALPHA-1,2-MANNOSIDASE-RELATED"/>
    <property type="match status" value="1"/>
</dbReference>
<sequence length="87" mass="9690">MLVYLQLMIYPIETVLELQDSELSVFETTIRFVGGLLSCYALTGDTIFRDKAAEVADTLLPVFETPTGLPYALINPSTNVLQILYCL</sequence>
<dbReference type="Gene3D" id="1.50.10.10">
    <property type="match status" value="1"/>
</dbReference>
<keyword evidence="8" id="KW-1185">Reference proteome</keyword>
<dbReference type="GO" id="GO:0004571">
    <property type="term" value="F:mannosyl-oligosaccharide 1,2-alpha-mannosidase activity"/>
    <property type="evidence" value="ECO:0007669"/>
    <property type="project" value="InterPro"/>
</dbReference>
<dbReference type="InterPro" id="IPR001382">
    <property type="entry name" value="Glyco_hydro_47"/>
</dbReference>
<dbReference type="GO" id="GO:0005783">
    <property type="term" value="C:endoplasmic reticulum"/>
    <property type="evidence" value="ECO:0007669"/>
    <property type="project" value="TreeGrafter"/>
</dbReference>
<comment type="similarity">
    <text evidence="3 6">Belongs to the glycosyl hydrolase 47 family.</text>
</comment>
<proteinExistence type="inferred from homology"/>
<accession>A0A8R2HSC6</accession>
<evidence type="ECO:0000313" key="7">
    <source>
        <dbReference type="EnsemblMetazoa" id="XP_021206977.2"/>
    </source>
</evidence>
<reference evidence="7" key="2">
    <citation type="submission" date="2022-06" db="UniProtKB">
        <authorList>
            <consortium name="EnsemblMetazoa"/>
        </authorList>
    </citation>
    <scope>IDENTIFICATION</scope>
    <source>
        <strain evidence="7">p50T (Dazao)</strain>
    </source>
</reference>
<evidence type="ECO:0000256" key="2">
    <source>
        <dbReference type="ARBA" id="ARBA00004922"/>
    </source>
</evidence>
<protein>
    <recommendedName>
        <fullName evidence="6">alpha-1,2-Mannosidase</fullName>
        <ecNumber evidence="6">3.2.1.-</ecNumber>
    </recommendedName>
</protein>
<dbReference type="Pfam" id="PF01532">
    <property type="entry name" value="Glyco_hydro_47"/>
    <property type="match status" value="1"/>
</dbReference>
<dbReference type="GO" id="GO:0005509">
    <property type="term" value="F:calcium ion binding"/>
    <property type="evidence" value="ECO:0007669"/>
    <property type="project" value="InterPro"/>
</dbReference>
<dbReference type="GO" id="GO:0005975">
    <property type="term" value="P:carbohydrate metabolic process"/>
    <property type="evidence" value="ECO:0007669"/>
    <property type="project" value="InterPro"/>
</dbReference>
<keyword evidence="5" id="KW-1015">Disulfide bond</keyword>
<dbReference type="AlphaFoldDB" id="A0A8R2HSC6"/>
<evidence type="ECO:0000256" key="6">
    <source>
        <dbReference type="RuleBase" id="RU361193"/>
    </source>
</evidence>
<evidence type="ECO:0000256" key="1">
    <source>
        <dbReference type="ARBA" id="ARBA00001913"/>
    </source>
</evidence>
<dbReference type="EC" id="3.2.1.-" evidence="6"/>
<dbReference type="GO" id="GO:0000139">
    <property type="term" value="C:Golgi membrane"/>
    <property type="evidence" value="ECO:0007669"/>
    <property type="project" value="TreeGrafter"/>
</dbReference>
<reference evidence="8" key="1">
    <citation type="journal article" date="2008" name="Insect Biochem. Mol. Biol.">
        <title>The genome of a lepidopteran model insect, the silkworm Bombyx mori.</title>
        <authorList>
            <consortium name="International Silkworm Genome Consortium"/>
        </authorList>
    </citation>
    <scope>NUCLEOTIDE SEQUENCE [LARGE SCALE GENOMIC DNA]</scope>
    <source>
        <strain evidence="8">p50T</strain>
    </source>
</reference>
<dbReference type="EnsemblMetazoa" id="XM_021351302.2">
    <property type="protein sequence ID" value="XP_021206977.2"/>
    <property type="gene ID" value="LOC110386078"/>
</dbReference>
<organism evidence="7 8">
    <name type="scientific">Bombyx mori</name>
    <name type="common">Silk moth</name>
    <dbReference type="NCBI Taxonomy" id="7091"/>
    <lineage>
        <taxon>Eukaryota</taxon>
        <taxon>Metazoa</taxon>
        <taxon>Ecdysozoa</taxon>
        <taxon>Arthropoda</taxon>
        <taxon>Hexapoda</taxon>
        <taxon>Insecta</taxon>
        <taxon>Pterygota</taxon>
        <taxon>Neoptera</taxon>
        <taxon>Endopterygota</taxon>
        <taxon>Lepidoptera</taxon>
        <taxon>Glossata</taxon>
        <taxon>Ditrysia</taxon>
        <taxon>Bombycoidea</taxon>
        <taxon>Bombycidae</taxon>
        <taxon>Bombycinae</taxon>
        <taxon>Bombyx</taxon>
    </lineage>
</organism>
<evidence type="ECO:0000256" key="4">
    <source>
        <dbReference type="ARBA" id="ARBA00022801"/>
    </source>
</evidence>
<dbReference type="Proteomes" id="UP000005204">
    <property type="component" value="Unassembled WGS sequence"/>
</dbReference>